<dbReference type="InterPro" id="IPR000847">
    <property type="entry name" value="LysR_HTH_N"/>
</dbReference>
<dbReference type="GO" id="GO:0005829">
    <property type="term" value="C:cytosol"/>
    <property type="evidence" value="ECO:0007669"/>
    <property type="project" value="TreeGrafter"/>
</dbReference>
<evidence type="ECO:0000256" key="4">
    <source>
        <dbReference type="ARBA" id="ARBA00023163"/>
    </source>
</evidence>
<keyword evidence="2" id="KW-0805">Transcription regulation</keyword>
<organism evidence="6 7">
    <name type="scientific">Candidatus Mediterraneibacter stercoravium</name>
    <dbReference type="NCBI Taxonomy" id="2838685"/>
    <lineage>
        <taxon>Bacteria</taxon>
        <taxon>Bacillati</taxon>
        <taxon>Bacillota</taxon>
        <taxon>Clostridia</taxon>
        <taxon>Lachnospirales</taxon>
        <taxon>Lachnospiraceae</taxon>
        <taxon>Mediterraneibacter</taxon>
    </lineage>
</organism>
<protein>
    <submittedName>
        <fullName evidence="6">LysR family transcriptional regulator</fullName>
    </submittedName>
</protein>
<dbReference type="InterPro" id="IPR036388">
    <property type="entry name" value="WH-like_DNA-bd_sf"/>
</dbReference>
<dbReference type="PROSITE" id="PS50931">
    <property type="entry name" value="HTH_LYSR"/>
    <property type="match status" value="1"/>
</dbReference>
<dbReference type="Gene3D" id="3.40.190.290">
    <property type="match status" value="1"/>
</dbReference>
<dbReference type="PRINTS" id="PR00039">
    <property type="entry name" value="HTHLYSR"/>
</dbReference>
<comment type="caution">
    <text evidence="6">The sequence shown here is derived from an EMBL/GenBank/DDBJ whole genome shotgun (WGS) entry which is preliminary data.</text>
</comment>
<dbReference type="Gene3D" id="1.10.10.10">
    <property type="entry name" value="Winged helix-like DNA-binding domain superfamily/Winged helix DNA-binding domain"/>
    <property type="match status" value="1"/>
</dbReference>
<dbReference type="Pfam" id="PF03466">
    <property type="entry name" value="LysR_substrate"/>
    <property type="match status" value="1"/>
</dbReference>
<name>A0A9D2GC84_9FIRM</name>
<reference evidence="6" key="1">
    <citation type="journal article" date="2021" name="PeerJ">
        <title>Extensive microbial diversity within the chicken gut microbiome revealed by metagenomics and culture.</title>
        <authorList>
            <person name="Gilroy R."/>
            <person name="Ravi A."/>
            <person name="Getino M."/>
            <person name="Pursley I."/>
            <person name="Horton D.L."/>
            <person name="Alikhan N.F."/>
            <person name="Baker D."/>
            <person name="Gharbi K."/>
            <person name="Hall N."/>
            <person name="Watson M."/>
            <person name="Adriaenssens E.M."/>
            <person name="Foster-Nyarko E."/>
            <person name="Jarju S."/>
            <person name="Secka A."/>
            <person name="Antonio M."/>
            <person name="Oren A."/>
            <person name="Chaudhuri R.R."/>
            <person name="La Ragione R."/>
            <person name="Hildebrand F."/>
            <person name="Pallen M.J."/>
        </authorList>
    </citation>
    <scope>NUCLEOTIDE SEQUENCE</scope>
    <source>
        <strain evidence="6">CHK196-3914</strain>
    </source>
</reference>
<proteinExistence type="inferred from homology"/>
<accession>A0A9D2GC84</accession>
<dbReference type="AlphaFoldDB" id="A0A9D2GC84"/>
<evidence type="ECO:0000313" key="7">
    <source>
        <dbReference type="Proteomes" id="UP000824116"/>
    </source>
</evidence>
<sequence>MEIRVLKYFLAVAREENISRAAEVLHITQPTLSRQIAQLEEELGTQLFVRGKHLMLTDAGIMLRHRAEEVTELVDRIEAEFSEPEDVGGKISVGEGAIRSSEILMKAMVQFREKYPKVQYEIYSNTSDFIKERLDKGLCDFGLLLEPIDIEKYDFIRIPVKERWGLFMEKNHPLAEKEVIEREDIKQVPLITASRLSMQKEIANWLGEDTEQMNIFATCNIITNAQIMVNPGKICFMTVEGAMDSFQRENLVFRPLSPALELSSVLVWKKFQPFSRAAGRFLEEFKNMLEEYKGA</sequence>
<evidence type="ECO:0000256" key="3">
    <source>
        <dbReference type="ARBA" id="ARBA00023125"/>
    </source>
</evidence>
<dbReference type="InterPro" id="IPR005119">
    <property type="entry name" value="LysR_subst-bd"/>
</dbReference>
<evidence type="ECO:0000313" key="6">
    <source>
        <dbReference type="EMBL" id="HIZ75971.1"/>
    </source>
</evidence>
<dbReference type="EMBL" id="DXAY01000275">
    <property type="protein sequence ID" value="HIZ75971.1"/>
    <property type="molecule type" value="Genomic_DNA"/>
</dbReference>
<dbReference type="PANTHER" id="PTHR30419:SF8">
    <property type="entry name" value="NITROGEN ASSIMILATION TRANSCRIPTIONAL ACTIVATOR-RELATED"/>
    <property type="match status" value="1"/>
</dbReference>
<keyword evidence="3" id="KW-0238">DNA-binding</keyword>
<dbReference type="InterPro" id="IPR036390">
    <property type="entry name" value="WH_DNA-bd_sf"/>
</dbReference>
<dbReference type="InterPro" id="IPR050950">
    <property type="entry name" value="HTH-type_LysR_regulators"/>
</dbReference>
<keyword evidence="4" id="KW-0804">Transcription</keyword>
<feature type="domain" description="HTH lysR-type" evidence="5">
    <location>
        <begin position="1"/>
        <end position="57"/>
    </location>
</feature>
<dbReference type="Pfam" id="PF00126">
    <property type="entry name" value="HTH_1"/>
    <property type="match status" value="1"/>
</dbReference>
<dbReference type="Proteomes" id="UP000824116">
    <property type="component" value="Unassembled WGS sequence"/>
</dbReference>
<dbReference type="PANTHER" id="PTHR30419">
    <property type="entry name" value="HTH-TYPE TRANSCRIPTIONAL REGULATOR YBHD"/>
    <property type="match status" value="1"/>
</dbReference>
<evidence type="ECO:0000259" key="5">
    <source>
        <dbReference type="PROSITE" id="PS50931"/>
    </source>
</evidence>
<gene>
    <name evidence="6" type="ORF">H9723_12135</name>
</gene>
<dbReference type="GO" id="GO:0003677">
    <property type="term" value="F:DNA binding"/>
    <property type="evidence" value="ECO:0007669"/>
    <property type="project" value="UniProtKB-KW"/>
</dbReference>
<evidence type="ECO:0000256" key="1">
    <source>
        <dbReference type="ARBA" id="ARBA00009437"/>
    </source>
</evidence>
<dbReference type="GO" id="GO:0003700">
    <property type="term" value="F:DNA-binding transcription factor activity"/>
    <property type="evidence" value="ECO:0007669"/>
    <property type="project" value="InterPro"/>
</dbReference>
<evidence type="ECO:0000256" key="2">
    <source>
        <dbReference type="ARBA" id="ARBA00023015"/>
    </source>
</evidence>
<dbReference type="SUPFAM" id="SSF46785">
    <property type="entry name" value="Winged helix' DNA-binding domain"/>
    <property type="match status" value="1"/>
</dbReference>
<dbReference type="FunFam" id="1.10.10.10:FF:000001">
    <property type="entry name" value="LysR family transcriptional regulator"/>
    <property type="match status" value="1"/>
</dbReference>
<comment type="similarity">
    <text evidence="1">Belongs to the LysR transcriptional regulatory family.</text>
</comment>
<reference evidence="6" key="2">
    <citation type="submission" date="2021-04" db="EMBL/GenBank/DDBJ databases">
        <authorList>
            <person name="Gilroy R."/>
        </authorList>
    </citation>
    <scope>NUCLEOTIDE SEQUENCE</scope>
    <source>
        <strain evidence="6">CHK196-3914</strain>
    </source>
</reference>
<dbReference type="CDD" id="cd05466">
    <property type="entry name" value="PBP2_LTTR_substrate"/>
    <property type="match status" value="1"/>
</dbReference>
<dbReference type="SUPFAM" id="SSF53850">
    <property type="entry name" value="Periplasmic binding protein-like II"/>
    <property type="match status" value="1"/>
</dbReference>